<feature type="domain" description="Transposase zinc-ribbon" evidence="1">
    <location>
        <begin position="18"/>
        <end position="43"/>
    </location>
</feature>
<sequence length="50" mass="5817">MAQQRGMSFDKFRQRFQTNESCREYLYQLRWPRGFVCPRCGAAGGSPIKG</sequence>
<accession>A0AAW5JQ56</accession>
<evidence type="ECO:0000259" key="1">
    <source>
        <dbReference type="Pfam" id="PF12760"/>
    </source>
</evidence>
<reference evidence="2" key="1">
    <citation type="submission" date="2022-06" db="EMBL/GenBank/DDBJ databases">
        <title>Isolation of gut microbiota from human fecal samples.</title>
        <authorList>
            <person name="Pamer E.G."/>
            <person name="Barat B."/>
            <person name="Waligurski E."/>
            <person name="Medina S."/>
            <person name="Paddock L."/>
            <person name="Mostad J."/>
        </authorList>
    </citation>
    <scope>NUCLEOTIDE SEQUENCE</scope>
    <source>
        <strain evidence="2">DFI.9.91</strain>
    </source>
</reference>
<dbReference type="AlphaFoldDB" id="A0AAW5JQ56"/>
<organism evidence="2 3">
    <name type="scientific">Intestinimonas massiliensis</name>
    <name type="common">ex Afouda et al. 2020</name>
    <dbReference type="NCBI Taxonomy" id="1673721"/>
    <lineage>
        <taxon>Bacteria</taxon>
        <taxon>Bacillati</taxon>
        <taxon>Bacillota</taxon>
        <taxon>Clostridia</taxon>
        <taxon>Eubacteriales</taxon>
        <taxon>Intestinimonas</taxon>
    </lineage>
</organism>
<feature type="non-terminal residue" evidence="2">
    <location>
        <position position="50"/>
    </location>
</feature>
<gene>
    <name evidence="2" type="ORF">NE579_12825</name>
</gene>
<dbReference type="InterPro" id="IPR024442">
    <property type="entry name" value="Transposase_Zn_ribbon"/>
</dbReference>
<name>A0AAW5JQ56_9FIRM</name>
<evidence type="ECO:0000313" key="2">
    <source>
        <dbReference type="EMBL" id="MCQ4771327.1"/>
    </source>
</evidence>
<dbReference type="EMBL" id="JANFYS010000028">
    <property type="protein sequence ID" value="MCQ4771327.1"/>
    <property type="molecule type" value="Genomic_DNA"/>
</dbReference>
<dbReference type="Pfam" id="PF12760">
    <property type="entry name" value="Zn_ribbon_IS1595"/>
    <property type="match status" value="1"/>
</dbReference>
<evidence type="ECO:0000313" key="3">
    <source>
        <dbReference type="Proteomes" id="UP001204562"/>
    </source>
</evidence>
<comment type="caution">
    <text evidence="2">The sequence shown here is derived from an EMBL/GenBank/DDBJ whole genome shotgun (WGS) entry which is preliminary data.</text>
</comment>
<protein>
    <submittedName>
        <fullName evidence="2">Transposase</fullName>
    </submittedName>
</protein>
<dbReference type="Proteomes" id="UP001204562">
    <property type="component" value="Unassembled WGS sequence"/>
</dbReference>
<proteinExistence type="predicted"/>